<dbReference type="EMBL" id="SOCP01000003">
    <property type="protein sequence ID" value="TDV54880.1"/>
    <property type="molecule type" value="Genomic_DNA"/>
</dbReference>
<dbReference type="AlphaFoldDB" id="A0A4R7VXL7"/>
<evidence type="ECO:0000259" key="1">
    <source>
        <dbReference type="Pfam" id="PF19816"/>
    </source>
</evidence>
<sequence>MVQPRDFLGKGNPLAIRTLARTGQLLGLVTGMATAVVLGAAPASAEVPSNDTSATATVITELPFAEVVDTTEATTDEEDAALNAQCGAPATNGSVWYTVPAGTAPAIVVDVSKSDFTAGVMIATGTPGSLSVIACGPDAVGFETSPGETYYVMAFSDTPDVPGGQLSFTVRESGPAPKVSMTVNDVGTANASGTATISGTYTCVGEADLVVLQGSLQQQQADNAQVRGDFEVTDLTCDGTADWSAEVTADSGTFVKGRAATLALTAGCNAIGCNVYETLEVVRLRAGA</sequence>
<protein>
    <recommendedName>
        <fullName evidence="1">DUF6299 domain-containing protein</fullName>
    </recommendedName>
</protein>
<evidence type="ECO:0000313" key="3">
    <source>
        <dbReference type="Proteomes" id="UP000294927"/>
    </source>
</evidence>
<dbReference type="InterPro" id="IPR046266">
    <property type="entry name" value="DUF6299"/>
</dbReference>
<dbReference type="Proteomes" id="UP000294927">
    <property type="component" value="Unassembled WGS sequence"/>
</dbReference>
<reference evidence="2 3" key="1">
    <citation type="submission" date="2019-03" db="EMBL/GenBank/DDBJ databases">
        <title>Genomic Encyclopedia of Archaeal and Bacterial Type Strains, Phase II (KMG-II): from individual species to whole genera.</title>
        <authorList>
            <person name="Goeker M."/>
        </authorList>
    </citation>
    <scope>NUCLEOTIDE SEQUENCE [LARGE SCALE GENOMIC DNA]</scope>
    <source>
        <strain evidence="2 3">DSM 45499</strain>
    </source>
</reference>
<keyword evidence="3" id="KW-1185">Reference proteome</keyword>
<dbReference type="Pfam" id="PF19816">
    <property type="entry name" value="DUF6299"/>
    <property type="match status" value="1"/>
</dbReference>
<feature type="domain" description="DUF6299" evidence="1">
    <location>
        <begin position="179"/>
        <end position="261"/>
    </location>
</feature>
<accession>A0A4R7VXL7</accession>
<organism evidence="2 3">
    <name type="scientific">Actinophytocola oryzae</name>
    <dbReference type="NCBI Taxonomy" id="502181"/>
    <lineage>
        <taxon>Bacteria</taxon>
        <taxon>Bacillati</taxon>
        <taxon>Actinomycetota</taxon>
        <taxon>Actinomycetes</taxon>
        <taxon>Pseudonocardiales</taxon>
        <taxon>Pseudonocardiaceae</taxon>
    </lineage>
</organism>
<comment type="caution">
    <text evidence="2">The sequence shown here is derived from an EMBL/GenBank/DDBJ whole genome shotgun (WGS) entry which is preliminary data.</text>
</comment>
<name>A0A4R7VXL7_9PSEU</name>
<evidence type="ECO:0000313" key="2">
    <source>
        <dbReference type="EMBL" id="TDV54880.1"/>
    </source>
</evidence>
<gene>
    <name evidence="2" type="ORF">CLV71_103121</name>
</gene>
<proteinExistence type="predicted"/>